<comment type="caution">
    <text evidence="2">The sequence shown here is derived from an EMBL/GenBank/DDBJ whole genome shotgun (WGS) entry which is preliminary data.</text>
</comment>
<evidence type="ECO:0000313" key="2">
    <source>
        <dbReference type="EMBL" id="EJK50454.1"/>
    </source>
</evidence>
<feature type="non-terminal residue" evidence="2">
    <location>
        <position position="1"/>
    </location>
</feature>
<dbReference type="Proteomes" id="UP000266841">
    <property type="component" value="Unassembled WGS sequence"/>
</dbReference>
<evidence type="ECO:0000313" key="3">
    <source>
        <dbReference type="Proteomes" id="UP000266841"/>
    </source>
</evidence>
<keyword evidence="3" id="KW-1185">Reference proteome</keyword>
<dbReference type="AlphaFoldDB" id="K0RDV7"/>
<feature type="region of interest" description="Disordered" evidence="1">
    <location>
        <begin position="124"/>
        <end position="164"/>
    </location>
</feature>
<accession>K0RDV7</accession>
<reference evidence="2 3" key="1">
    <citation type="journal article" date="2012" name="Genome Biol.">
        <title>Genome and low-iron response of an oceanic diatom adapted to chronic iron limitation.</title>
        <authorList>
            <person name="Lommer M."/>
            <person name="Specht M."/>
            <person name="Roy A.S."/>
            <person name="Kraemer L."/>
            <person name="Andreson R."/>
            <person name="Gutowska M.A."/>
            <person name="Wolf J."/>
            <person name="Bergner S.V."/>
            <person name="Schilhabel M.B."/>
            <person name="Klostermeier U.C."/>
            <person name="Beiko R.G."/>
            <person name="Rosenstiel P."/>
            <person name="Hippler M."/>
            <person name="Laroche J."/>
        </authorList>
    </citation>
    <scope>NUCLEOTIDE SEQUENCE [LARGE SCALE GENOMIC DNA]</scope>
    <source>
        <strain evidence="2 3">CCMP1005</strain>
    </source>
</reference>
<protein>
    <submittedName>
        <fullName evidence="2">Uncharacterized protein</fullName>
    </submittedName>
</protein>
<gene>
    <name evidence="2" type="ORF">THAOC_30572</name>
</gene>
<feature type="compositionally biased region" description="Polar residues" evidence="1">
    <location>
        <begin position="127"/>
        <end position="136"/>
    </location>
</feature>
<organism evidence="2 3">
    <name type="scientific">Thalassiosira oceanica</name>
    <name type="common">Marine diatom</name>
    <dbReference type="NCBI Taxonomy" id="159749"/>
    <lineage>
        <taxon>Eukaryota</taxon>
        <taxon>Sar</taxon>
        <taxon>Stramenopiles</taxon>
        <taxon>Ochrophyta</taxon>
        <taxon>Bacillariophyta</taxon>
        <taxon>Coscinodiscophyceae</taxon>
        <taxon>Thalassiosirophycidae</taxon>
        <taxon>Thalassiosirales</taxon>
        <taxon>Thalassiosiraceae</taxon>
        <taxon>Thalassiosira</taxon>
    </lineage>
</organism>
<dbReference type="EMBL" id="AGNL01043651">
    <property type="protein sequence ID" value="EJK50454.1"/>
    <property type="molecule type" value="Genomic_DNA"/>
</dbReference>
<name>K0RDV7_THAOC</name>
<evidence type="ECO:0000256" key="1">
    <source>
        <dbReference type="SAM" id="MobiDB-lite"/>
    </source>
</evidence>
<sequence length="164" mass="18019">HEHAAAVIGTGRKVILRPIWISELEGGISRELEGGYLAVEARTISTAGKSDVKLKSSAELETLFEHQEIVRDGEQESSVELETLFEHGVRKNDTLTINDRAQRIDHEAIDSVMPSQPRFALWDSNDGDSSVCSISESEGEYGDESIGNRSGWRSDGSSELFAID</sequence>
<proteinExistence type="predicted"/>